<evidence type="ECO:0000313" key="7">
    <source>
        <dbReference type="EMBL" id="RXR27730.1"/>
    </source>
</evidence>
<feature type="transmembrane region" description="Helical" evidence="6">
    <location>
        <begin position="343"/>
        <end position="360"/>
    </location>
</feature>
<comment type="caution">
    <text evidence="7">The sequence shown here is derived from an EMBL/GenBank/DDBJ whole genome shotgun (WGS) entry which is preliminary data.</text>
</comment>
<dbReference type="InterPro" id="IPR050833">
    <property type="entry name" value="Poly_Biosynth_Transport"/>
</dbReference>
<evidence type="ECO:0000256" key="6">
    <source>
        <dbReference type="SAM" id="Phobius"/>
    </source>
</evidence>
<dbReference type="RefSeq" id="WP_129465629.1">
    <property type="nucleotide sequence ID" value="NZ_SBKQ01000020.1"/>
</dbReference>
<comment type="subcellular location">
    <subcellularLocation>
        <location evidence="1">Cell membrane</location>
        <topology evidence="1">Multi-pass membrane protein</topology>
    </subcellularLocation>
</comment>
<feature type="transmembrane region" description="Helical" evidence="6">
    <location>
        <begin position="442"/>
        <end position="463"/>
    </location>
</feature>
<evidence type="ECO:0000313" key="8">
    <source>
        <dbReference type="Proteomes" id="UP000289734"/>
    </source>
</evidence>
<evidence type="ECO:0000256" key="5">
    <source>
        <dbReference type="ARBA" id="ARBA00023136"/>
    </source>
</evidence>
<feature type="transmembrane region" description="Helical" evidence="6">
    <location>
        <begin position="381"/>
        <end position="397"/>
    </location>
</feature>
<feature type="transmembrane region" description="Helical" evidence="6">
    <location>
        <begin position="469"/>
        <end position="490"/>
    </location>
</feature>
<dbReference type="GO" id="GO:0005886">
    <property type="term" value="C:plasma membrane"/>
    <property type="evidence" value="ECO:0007669"/>
    <property type="project" value="UniProtKB-SubCell"/>
</dbReference>
<evidence type="ECO:0000256" key="1">
    <source>
        <dbReference type="ARBA" id="ARBA00004651"/>
    </source>
</evidence>
<dbReference type="AlphaFoldDB" id="A0A4Q1KEU0"/>
<sequence length="516" mass="58166">MNNNSRISNSVKNISFGLLTQGTQMVLGFVSRTIFIQYLAIEYLGVNGLFTSILTMLSLAELGITSAILYALYKPLADRNEEKIAALIRYFKKIYLVIAGIVAVLGLCILPFLSQIVNHPPPQLAADLQIIYLLFLFNTVASYFFYYKISLFQADQKSYVISKRNIVIFLIQNSLQILSLVLFQNFLLYLSIQLVCQLGGNLYLSQLVKKHYPFLSQYKNVLIEQEVKDQIWTNLKSTALVKIGGLLVNNTSNIVLNYFSGLKSVGLLSNYTLLIGLASGLIMQVFANLTGSIANVNVKETLEKKRQIFTLVNFANFWVYGLASVCIILLVNDFITVWIGEGYVLSFPVVCVLALNFYMVGMQNAVWTFKGTFGLFKQGRWLVIGTAILNVTLSFILGSYFGLFGILLSIAIARAVTNAWYDPYVVFRLALEQDAGEYFRKYLGYVTLLVFILAFLSGIFYFIPFTGLFGLIFKLFLCLIVTNGVIYLFFRQSAEMKYLLTVFGGMLGKFTQKLKR</sequence>
<keyword evidence="5 6" id="KW-0472">Membrane</keyword>
<dbReference type="PANTHER" id="PTHR30250">
    <property type="entry name" value="PST FAMILY PREDICTED COLANIC ACID TRANSPORTER"/>
    <property type="match status" value="1"/>
</dbReference>
<accession>A0A4Q1KEU0</accession>
<dbReference type="OrthoDB" id="8609648at2"/>
<keyword evidence="3 6" id="KW-0812">Transmembrane</keyword>
<feature type="transmembrane region" description="Helical" evidence="6">
    <location>
        <begin position="53"/>
        <end position="73"/>
    </location>
</feature>
<feature type="transmembrane region" description="Helical" evidence="6">
    <location>
        <begin position="271"/>
        <end position="296"/>
    </location>
</feature>
<protein>
    <submittedName>
        <fullName evidence="7">Sugar translocase</fullName>
    </submittedName>
</protein>
<dbReference type="PANTHER" id="PTHR30250:SF26">
    <property type="entry name" value="PSMA PROTEIN"/>
    <property type="match status" value="1"/>
</dbReference>
<feature type="transmembrane region" description="Helical" evidence="6">
    <location>
        <begin position="94"/>
        <end position="117"/>
    </location>
</feature>
<keyword evidence="2" id="KW-1003">Cell membrane</keyword>
<feature type="transmembrane region" description="Helical" evidence="6">
    <location>
        <begin position="167"/>
        <end position="192"/>
    </location>
</feature>
<keyword evidence="4 6" id="KW-1133">Transmembrane helix</keyword>
<dbReference type="EMBL" id="SBKQ01000020">
    <property type="protein sequence ID" value="RXR27730.1"/>
    <property type="molecule type" value="Genomic_DNA"/>
</dbReference>
<evidence type="ECO:0000256" key="2">
    <source>
        <dbReference type="ARBA" id="ARBA00022475"/>
    </source>
</evidence>
<feature type="transmembrane region" description="Helical" evidence="6">
    <location>
        <begin position="403"/>
        <end position="421"/>
    </location>
</feature>
<gene>
    <name evidence="7" type="ORF">EQG68_14600</name>
</gene>
<feature type="transmembrane region" description="Helical" evidence="6">
    <location>
        <begin position="129"/>
        <end position="146"/>
    </location>
</feature>
<evidence type="ECO:0000256" key="4">
    <source>
        <dbReference type="ARBA" id="ARBA00022989"/>
    </source>
</evidence>
<dbReference type="Proteomes" id="UP000289734">
    <property type="component" value="Unassembled WGS sequence"/>
</dbReference>
<evidence type="ECO:0000256" key="3">
    <source>
        <dbReference type="ARBA" id="ARBA00022692"/>
    </source>
</evidence>
<keyword evidence="8" id="KW-1185">Reference proteome</keyword>
<organism evidence="7 8">
    <name type="scientific">Flavobacterium piscinae</name>
    <dbReference type="NCBI Taxonomy" id="2506424"/>
    <lineage>
        <taxon>Bacteria</taxon>
        <taxon>Pseudomonadati</taxon>
        <taxon>Bacteroidota</taxon>
        <taxon>Flavobacteriia</taxon>
        <taxon>Flavobacteriales</taxon>
        <taxon>Flavobacteriaceae</taxon>
        <taxon>Flavobacterium</taxon>
    </lineage>
</organism>
<feature type="transmembrane region" description="Helical" evidence="6">
    <location>
        <begin position="308"/>
        <end position="331"/>
    </location>
</feature>
<reference evidence="8" key="1">
    <citation type="submission" date="2019-01" db="EMBL/GenBank/DDBJ databases">
        <title>Cytophagaceae bacterium strain CAR-16.</title>
        <authorList>
            <person name="Chen W.-M."/>
        </authorList>
    </citation>
    <scope>NUCLEOTIDE SEQUENCE [LARGE SCALE GENOMIC DNA]</scope>
    <source>
        <strain evidence="8">ICH-30</strain>
    </source>
</reference>
<proteinExistence type="predicted"/>
<feature type="transmembrane region" description="Helical" evidence="6">
    <location>
        <begin position="21"/>
        <end position="41"/>
    </location>
</feature>
<name>A0A4Q1KEU0_9FLAO</name>